<dbReference type="Proteomes" id="UP000006690">
    <property type="component" value="Chromosome"/>
</dbReference>
<feature type="transmembrane region" description="Helical" evidence="1">
    <location>
        <begin position="200"/>
        <end position="219"/>
    </location>
</feature>
<evidence type="ECO:0000313" key="2">
    <source>
        <dbReference type="EMBL" id="BAK12575.1"/>
    </source>
</evidence>
<keyword evidence="1" id="KW-0812">Transmembrane</keyword>
<name>A0A0H3KZU1_PANAA</name>
<gene>
    <name evidence="2" type="ordered locus">PAJ_2495</name>
</gene>
<evidence type="ECO:0000313" key="3">
    <source>
        <dbReference type="Proteomes" id="UP000006690"/>
    </source>
</evidence>
<evidence type="ECO:0000256" key="1">
    <source>
        <dbReference type="SAM" id="Phobius"/>
    </source>
</evidence>
<dbReference type="Pfam" id="PF14348">
    <property type="entry name" value="DtrJ-like"/>
    <property type="match status" value="1"/>
</dbReference>
<reference evidence="3" key="1">
    <citation type="journal article" date="2012" name="Appl. Microbiol. Biotechnol.">
        <title>The complete genome sequence of Pantoea ananatis AJ13355, an organism with great biotechnological potential.</title>
        <authorList>
            <person name="Hara Y."/>
            <person name="Kadotani N."/>
            <person name="Izui H."/>
            <person name="Katashkina J.I."/>
            <person name="Kuvaeva T.M."/>
            <person name="Andreeva I.G."/>
            <person name="Golubeva L.I."/>
            <person name="Malko D.B."/>
            <person name="Makeev V.J."/>
            <person name="Mashko S.V."/>
            <person name="Kozlov Y.I."/>
        </authorList>
    </citation>
    <scope>NUCLEOTIDE SEQUENCE [LARGE SCALE GENOMIC DNA]</scope>
    <source>
        <strain evidence="3">AJ13355</strain>
    </source>
</reference>
<proteinExistence type="predicted"/>
<accession>A0A0H3KZU1</accession>
<dbReference type="HOGENOM" id="CLU_1239167_0_0_6"/>
<dbReference type="AlphaFoldDB" id="A0A0H3KZU1"/>
<feature type="transmembrane region" description="Helical" evidence="1">
    <location>
        <begin position="120"/>
        <end position="149"/>
    </location>
</feature>
<sequence length="223" mass="24966">MGYAAKAHWYPDWFAVHQPVRGVRLHHIPVAGRECHAQLSGDGWPKATGCLGGIPEACWVETITRWVQAAWHWLFVDSGFSHWLASFRETSRKGSGLIPSLNGFGASLISRLGEYLQATLWVTLIFFIRVMILFLSIPLFGLVIIIGIVEGLVRHDLRRYGAGYESSFVYHHAKRFVKPALYGPCMLYLAWPTAVWPNLFLLPSALLVGGVLAVVTASFKKYI</sequence>
<keyword evidence="1" id="KW-0472">Membrane</keyword>
<dbReference type="KEGG" id="paj:PAJ_2495"/>
<dbReference type="PATRIC" id="fig|932677.3.peg.2890"/>
<dbReference type="eggNOG" id="ENOG502Z7W5">
    <property type="taxonomic scope" value="Bacteria"/>
</dbReference>
<dbReference type="InterPro" id="IPR022266">
    <property type="entry name" value="DtrJ-like"/>
</dbReference>
<protein>
    <submittedName>
        <fullName evidence="2">Uncharacterized protein</fullName>
    </submittedName>
</protein>
<dbReference type="EMBL" id="AP012032">
    <property type="protein sequence ID" value="BAK12575.1"/>
    <property type="molecule type" value="Genomic_DNA"/>
</dbReference>
<keyword evidence="1" id="KW-1133">Transmembrane helix</keyword>
<organism evidence="2 3">
    <name type="scientific">Pantoea ananatis (strain AJ13355)</name>
    <dbReference type="NCBI Taxonomy" id="932677"/>
    <lineage>
        <taxon>Bacteria</taxon>
        <taxon>Pseudomonadati</taxon>
        <taxon>Pseudomonadota</taxon>
        <taxon>Gammaproteobacteria</taxon>
        <taxon>Enterobacterales</taxon>
        <taxon>Erwiniaceae</taxon>
        <taxon>Pantoea</taxon>
    </lineage>
</organism>
<dbReference type="NCBIfam" id="TIGR03747">
    <property type="entry name" value="conj_TIGR03747"/>
    <property type="match status" value="1"/>
</dbReference>